<dbReference type="GO" id="GO:0016042">
    <property type="term" value="P:lipid catabolic process"/>
    <property type="evidence" value="ECO:0007669"/>
    <property type="project" value="UniProtKB-KW"/>
</dbReference>
<dbReference type="EMBL" id="KZ805475">
    <property type="protein sequence ID" value="PVH96068.1"/>
    <property type="molecule type" value="Genomic_DNA"/>
</dbReference>
<dbReference type="PANTHER" id="PTHR24185:SF1">
    <property type="entry name" value="CALCIUM-INDEPENDENT PHOSPHOLIPASE A2-GAMMA"/>
    <property type="match status" value="1"/>
</dbReference>
<dbReference type="GO" id="GO:0016020">
    <property type="term" value="C:membrane"/>
    <property type="evidence" value="ECO:0007669"/>
    <property type="project" value="TreeGrafter"/>
</dbReference>
<dbReference type="Proteomes" id="UP000244855">
    <property type="component" value="Unassembled WGS sequence"/>
</dbReference>
<name>A0A2V1DDE7_9PLEO</name>
<keyword evidence="2" id="KW-0443">Lipid metabolism</keyword>
<keyword evidence="4" id="KW-0472">Membrane</keyword>
<feature type="region of interest" description="Disordered" evidence="3">
    <location>
        <begin position="940"/>
        <end position="999"/>
    </location>
</feature>
<evidence type="ECO:0000256" key="1">
    <source>
        <dbReference type="ARBA" id="ARBA00022801"/>
    </source>
</evidence>
<reference evidence="5 6" key="1">
    <citation type="journal article" date="2018" name="Sci. Rep.">
        <title>Comparative genomics provides insights into the lifestyle and reveals functional heterogeneity of dark septate endophytic fungi.</title>
        <authorList>
            <person name="Knapp D.G."/>
            <person name="Nemeth J.B."/>
            <person name="Barry K."/>
            <person name="Hainaut M."/>
            <person name="Henrissat B."/>
            <person name="Johnson J."/>
            <person name="Kuo A."/>
            <person name="Lim J.H.P."/>
            <person name="Lipzen A."/>
            <person name="Nolan M."/>
            <person name="Ohm R.A."/>
            <person name="Tamas L."/>
            <person name="Grigoriev I.V."/>
            <person name="Spatafora J.W."/>
            <person name="Nagy L.G."/>
            <person name="Kovacs G.M."/>
        </authorList>
    </citation>
    <scope>NUCLEOTIDE SEQUENCE [LARGE SCALE GENOMIC DNA]</scope>
    <source>
        <strain evidence="5 6">DSE2036</strain>
    </source>
</reference>
<protein>
    <recommendedName>
        <fullName evidence="7">PNPLA domain-containing protein</fullName>
    </recommendedName>
</protein>
<evidence type="ECO:0000256" key="4">
    <source>
        <dbReference type="SAM" id="Phobius"/>
    </source>
</evidence>
<dbReference type="STRING" id="97972.A0A2V1DDE7"/>
<feature type="transmembrane region" description="Helical" evidence="4">
    <location>
        <begin position="185"/>
        <end position="206"/>
    </location>
</feature>
<feature type="compositionally biased region" description="Basic and acidic residues" evidence="3">
    <location>
        <begin position="940"/>
        <end position="956"/>
    </location>
</feature>
<sequence length="999" mass="112752">MEEPIRWCDITVGGVSLSSSAYLLVSLLAVTPSTTIPAYLFVQPYIRRPRWTAEGGWLASAQAEDLGLAVALNGLFPALVDVYQNSIHGLKIQPVPQHAEAQRYWLGEELEALRVRNRLLVSLHDGVLFLGIDEQLRQGSWELLAANDRLLRSTQECLVRLVAEALPHPYADIFWESESFHYQDLIASILLPLLSVGPVTSGLPWVTTMVLTFHLTNLGFTIDYLGLTVPRDRVSSWRSARQYLLILSTLKDVLHSGRQLSESDHWTLTRGCDVEDEMFLLPLLGFTISRLRYVPELHSSYEFCRNWWARVMGDPKNLAIETVARALVFPEHADTTKLCYLLPPRLLAPIGIDLSRCKLLGQSYRLFQSALNGFEKGSFAYGSICAELVKNCNLRERPEEAYRLGIDCLKLIPSDSRRLDHVYLTVATADACIARKDYGHARRLLQELLAVSTLSPYVEGCCTLRLNKILRRMYEPSLNSELERNLRRGMHLAFADQPELQAEFLSELQATVYQARRPEEPLSPDLQKIVADTLRASENSDSNLKELFDPLRELNGCEVVDTSGSPSASHTAMPPGDIGSQATSSPLNNESDISQDPWGKGNLLHLVGGGVRGYWTLLVLNELMGIIGREERSQAELRGVPKNGFMTEEKEETEKLVDKSRHAKGSSAFLPCHYFDVMCGFDTAAWIAIMLCQLRMSMQECLRTFKEICSVTRVLASRGEKPELDFVLRSRDRFAVVDIPPTDRRIAPRPENYTPESGSSTLLLEPWQVARAAVARLPFFKELSIGNIRLGKGLRNRILDGVEEIETIFGSKNVASIVNISLHPHLPTLSTRIQDTFNRMLNLEYQADVEEIRRRGFPFWRFSNDRDSEFIAWDEWKPRKPHSLSGDQTLALIDNDFRRWVAKRENVESLQECAMQLVEKRRARAENSSRWRAFSMGTDWRPHAKETGSHSQHDTTEIGGTKLKAPDLAPEPTAWIPAPSRSKLTNKGKEKEIPVSRGG</sequence>
<accession>A0A2V1DDE7</accession>
<organism evidence="5 6">
    <name type="scientific">Periconia macrospinosa</name>
    <dbReference type="NCBI Taxonomy" id="97972"/>
    <lineage>
        <taxon>Eukaryota</taxon>
        <taxon>Fungi</taxon>
        <taxon>Dikarya</taxon>
        <taxon>Ascomycota</taxon>
        <taxon>Pezizomycotina</taxon>
        <taxon>Dothideomycetes</taxon>
        <taxon>Pleosporomycetidae</taxon>
        <taxon>Pleosporales</taxon>
        <taxon>Massarineae</taxon>
        <taxon>Periconiaceae</taxon>
        <taxon>Periconia</taxon>
    </lineage>
</organism>
<gene>
    <name evidence="5" type="ORF">DM02DRAFT_731433</name>
</gene>
<dbReference type="Gene3D" id="3.40.1090.10">
    <property type="entry name" value="Cytosolic phospholipase A2 catalytic domain"/>
    <property type="match status" value="1"/>
</dbReference>
<dbReference type="InterPro" id="IPR016035">
    <property type="entry name" value="Acyl_Trfase/lysoPLipase"/>
</dbReference>
<evidence type="ECO:0000313" key="6">
    <source>
        <dbReference type="Proteomes" id="UP000244855"/>
    </source>
</evidence>
<keyword evidence="4" id="KW-1133">Transmembrane helix</keyword>
<feature type="compositionally biased region" description="Polar residues" evidence="3">
    <location>
        <begin position="580"/>
        <end position="594"/>
    </location>
</feature>
<feature type="transmembrane region" description="Helical" evidence="4">
    <location>
        <begin position="20"/>
        <end position="42"/>
    </location>
</feature>
<keyword evidence="4" id="KW-0812">Transmembrane</keyword>
<evidence type="ECO:0000313" key="5">
    <source>
        <dbReference type="EMBL" id="PVH96068.1"/>
    </source>
</evidence>
<dbReference type="OrthoDB" id="3693540at2759"/>
<feature type="compositionally biased region" description="Basic and acidic residues" evidence="3">
    <location>
        <begin position="987"/>
        <end position="999"/>
    </location>
</feature>
<proteinExistence type="predicted"/>
<feature type="region of interest" description="Disordered" evidence="3">
    <location>
        <begin position="558"/>
        <end position="594"/>
    </location>
</feature>
<evidence type="ECO:0000256" key="2">
    <source>
        <dbReference type="ARBA" id="ARBA00022963"/>
    </source>
</evidence>
<evidence type="ECO:0008006" key="7">
    <source>
        <dbReference type="Google" id="ProtNLM"/>
    </source>
</evidence>
<keyword evidence="1" id="KW-0378">Hydrolase</keyword>
<evidence type="ECO:0000256" key="3">
    <source>
        <dbReference type="SAM" id="MobiDB-lite"/>
    </source>
</evidence>
<dbReference type="GO" id="GO:0047499">
    <property type="term" value="F:calcium-independent phospholipase A2 activity"/>
    <property type="evidence" value="ECO:0007669"/>
    <property type="project" value="TreeGrafter"/>
</dbReference>
<keyword evidence="6" id="KW-1185">Reference proteome</keyword>
<dbReference type="GO" id="GO:0019369">
    <property type="term" value="P:arachidonate metabolic process"/>
    <property type="evidence" value="ECO:0007669"/>
    <property type="project" value="TreeGrafter"/>
</dbReference>
<keyword evidence="2" id="KW-0442">Lipid degradation</keyword>
<dbReference type="SUPFAM" id="SSF52151">
    <property type="entry name" value="FabD/lysophospholipase-like"/>
    <property type="match status" value="1"/>
</dbReference>
<dbReference type="PANTHER" id="PTHR24185">
    <property type="entry name" value="CALCIUM-INDEPENDENT PHOSPHOLIPASE A2-GAMMA"/>
    <property type="match status" value="1"/>
</dbReference>
<dbReference type="AlphaFoldDB" id="A0A2V1DDE7"/>